<organism evidence="1 2">
    <name type="scientific">Riccia fluitans</name>
    <dbReference type="NCBI Taxonomy" id="41844"/>
    <lineage>
        <taxon>Eukaryota</taxon>
        <taxon>Viridiplantae</taxon>
        <taxon>Streptophyta</taxon>
        <taxon>Embryophyta</taxon>
        <taxon>Marchantiophyta</taxon>
        <taxon>Marchantiopsida</taxon>
        <taxon>Marchantiidae</taxon>
        <taxon>Marchantiales</taxon>
        <taxon>Ricciaceae</taxon>
        <taxon>Riccia</taxon>
    </lineage>
</organism>
<dbReference type="AlphaFoldDB" id="A0ABD1Z7M7"/>
<protein>
    <submittedName>
        <fullName evidence="1">Uncharacterized protein</fullName>
    </submittedName>
</protein>
<proteinExistence type="predicted"/>
<dbReference type="EMBL" id="JBHFFA010000002">
    <property type="protein sequence ID" value="KAL2643720.1"/>
    <property type="molecule type" value="Genomic_DNA"/>
</dbReference>
<reference evidence="1 2" key="1">
    <citation type="submission" date="2024-09" db="EMBL/GenBank/DDBJ databases">
        <title>Chromosome-scale assembly of Riccia fluitans.</title>
        <authorList>
            <person name="Paukszto L."/>
            <person name="Sawicki J."/>
            <person name="Karawczyk K."/>
            <person name="Piernik-Szablinska J."/>
            <person name="Szczecinska M."/>
            <person name="Mazdziarz M."/>
        </authorList>
    </citation>
    <scope>NUCLEOTIDE SEQUENCE [LARGE SCALE GENOMIC DNA]</scope>
    <source>
        <strain evidence="1">Rf_01</strain>
        <tissue evidence="1">Aerial parts of the thallus</tissue>
    </source>
</reference>
<sequence length="84" mass="9147">MRRRCAGDFGGVRRFEVSRREKLHETVTEWNGGITILIVPTNVDCVTAAALIASTTAKLFLPIASPRRSVVLVQPASEPLAIKS</sequence>
<accession>A0ABD1Z7M7</accession>
<comment type="caution">
    <text evidence="1">The sequence shown here is derived from an EMBL/GenBank/DDBJ whole genome shotgun (WGS) entry which is preliminary data.</text>
</comment>
<dbReference type="Proteomes" id="UP001605036">
    <property type="component" value="Unassembled WGS sequence"/>
</dbReference>
<gene>
    <name evidence="1" type="ORF">R1flu_011307</name>
</gene>
<keyword evidence="2" id="KW-1185">Reference proteome</keyword>
<name>A0ABD1Z7M7_9MARC</name>
<evidence type="ECO:0000313" key="1">
    <source>
        <dbReference type="EMBL" id="KAL2643720.1"/>
    </source>
</evidence>
<evidence type="ECO:0000313" key="2">
    <source>
        <dbReference type="Proteomes" id="UP001605036"/>
    </source>
</evidence>